<feature type="transmembrane region" description="Helical" evidence="19">
    <location>
        <begin position="348"/>
        <end position="371"/>
    </location>
</feature>
<evidence type="ECO:0000256" key="19">
    <source>
        <dbReference type="SAM" id="Phobius"/>
    </source>
</evidence>
<dbReference type="InterPro" id="IPR036259">
    <property type="entry name" value="MFS_trans_sf"/>
</dbReference>
<dbReference type="PANTHER" id="PTHR23512">
    <property type="entry name" value="MAJOR FACILITATOR SUPERFAMILY DOMAIN-CONTAINING PROTEIN 1"/>
    <property type="match status" value="1"/>
</dbReference>
<dbReference type="SUPFAM" id="SSF103473">
    <property type="entry name" value="MFS general substrate transporter"/>
    <property type="match status" value="1"/>
</dbReference>
<keyword evidence="19" id="KW-0812">Transmembrane</keyword>
<proteinExistence type="predicted"/>
<evidence type="ECO:0000313" key="20">
    <source>
        <dbReference type="EMBL" id="UQC84904.1"/>
    </source>
</evidence>
<evidence type="ECO:0000256" key="13">
    <source>
        <dbReference type="ARBA" id="ARBA00044919"/>
    </source>
</evidence>
<keyword evidence="19" id="KW-1133">Transmembrane helix</keyword>
<comment type="catalytic activity">
    <reaction evidence="14">
        <text>L-lysyl-glycine(out) = L-lysyl-glycine(in)</text>
        <dbReference type="Rhea" id="RHEA:79407"/>
        <dbReference type="ChEBI" id="CHEBI:191202"/>
    </reaction>
</comment>
<feature type="transmembrane region" description="Helical" evidence="19">
    <location>
        <begin position="156"/>
        <end position="174"/>
    </location>
</feature>
<dbReference type="GO" id="GO:0016020">
    <property type="term" value="C:membrane"/>
    <property type="evidence" value="ECO:0007669"/>
    <property type="project" value="UniProtKB-SubCell"/>
</dbReference>
<evidence type="ECO:0000256" key="5">
    <source>
        <dbReference type="ARBA" id="ARBA00044884"/>
    </source>
</evidence>
<comment type="catalytic activity">
    <reaction evidence="9">
        <text>L-arginyl-L-alpha-amino acid(out) = L-arginyl-L-alpha-amino acid(in)</text>
        <dbReference type="Rhea" id="RHEA:79371"/>
        <dbReference type="ChEBI" id="CHEBI:84315"/>
    </reaction>
</comment>
<keyword evidence="19" id="KW-0472">Membrane</keyword>
<comment type="catalytic activity">
    <reaction evidence="4">
        <text>L-alpha-aminoacyl-L-arginine(out) = L-alpha-aminoacyl-L-arginine(in)</text>
        <dbReference type="Rhea" id="RHEA:79367"/>
        <dbReference type="ChEBI" id="CHEBI:229968"/>
    </reaction>
</comment>
<evidence type="ECO:0000256" key="17">
    <source>
        <dbReference type="ARBA" id="ARBA00045709"/>
    </source>
</evidence>
<gene>
    <name evidence="20" type="ORF">CLUP02_10400</name>
</gene>
<comment type="catalytic activity">
    <reaction evidence="8">
        <text>L-aspartyl-L-lysine(out) = L-aspartyl-L-lysine(in)</text>
        <dbReference type="Rhea" id="RHEA:79411"/>
        <dbReference type="ChEBI" id="CHEBI:229953"/>
    </reaction>
</comment>
<evidence type="ECO:0000256" key="3">
    <source>
        <dbReference type="ARBA" id="ARBA00044878"/>
    </source>
</evidence>
<feature type="transmembrane region" description="Helical" evidence="19">
    <location>
        <begin position="205"/>
        <end position="226"/>
    </location>
</feature>
<comment type="subcellular location">
    <subcellularLocation>
        <location evidence="1">Membrane</location>
        <topology evidence="1">Multi-pass membrane protein</topology>
    </subcellularLocation>
</comment>
<evidence type="ECO:0000313" key="21">
    <source>
        <dbReference type="Proteomes" id="UP000830671"/>
    </source>
</evidence>
<evidence type="ECO:0000256" key="16">
    <source>
        <dbReference type="ARBA" id="ARBA00045018"/>
    </source>
</evidence>
<evidence type="ECO:0000256" key="1">
    <source>
        <dbReference type="ARBA" id="ARBA00004141"/>
    </source>
</evidence>
<feature type="transmembrane region" description="Helical" evidence="19">
    <location>
        <begin position="531"/>
        <end position="551"/>
    </location>
</feature>
<evidence type="ECO:0000256" key="15">
    <source>
        <dbReference type="ARBA" id="ARBA00044985"/>
    </source>
</evidence>
<comment type="catalytic activity">
    <reaction evidence="11">
        <text>L-arginyl-glycine(out) = L-arginyl-glycine(in)</text>
        <dbReference type="Rhea" id="RHEA:79391"/>
        <dbReference type="ChEBI" id="CHEBI:229955"/>
    </reaction>
</comment>
<evidence type="ECO:0000256" key="18">
    <source>
        <dbReference type="ARBA" id="ARBA00046376"/>
    </source>
</evidence>
<evidence type="ECO:0000256" key="7">
    <source>
        <dbReference type="ARBA" id="ARBA00044893"/>
    </source>
</evidence>
<dbReference type="InterPro" id="IPR011701">
    <property type="entry name" value="MFS"/>
</dbReference>
<feature type="transmembrane region" description="Helical" evidence="19">
    <location>
        <begin position="180"/>
        <end position="198"/>
    </location>
</feature>
<dbReference type="PANTHER" id="PTHR23512:SF12">
    <property type="entry name" value="TRANSPORTER, PUTATIVE (AFU_ORTHOLOGUE AFUA_4G00260)-RELATED"/>
    <property type="match status" value="1"/>
</dbReference>
<organism evidence="20 21">
    <name type="scientific">Colletotrichum lupini</name>
    <dbReference type="NCBI Taxonomy" id="145971"/>
    <lineage>
        <taxon>Eukaryota</taxon>
        <taxon>Fungi</taxon>
        <taxon>Dikarya</taxon>
        <taxon>Ascomycota</taxon>
        <taxon>Pezizomycotina</taxon>
        <taxon>Sordariomycetes</taxon>
        <taxon>Hypocreomycetidae</taxon>
        <taxon>Glomerellales</taxon>
        <taxon>Glomerellaceae</taxon>
        <taxon>Colletotrichum</taxon>
        <taxon>Colletotrichum acutatum species complex</taxon>
    </lineage>
</organism>
<dbReference type="KEGG" id="clup:CLUP02_10400"/>
<feature type="transmembrane region" description="Helical" evidence="19">
    <location>
        <begin position="89"/>
        <end position="109"/>
    </location>
</feature>
<comment type="catalytic activity">
    <reaction evidence="6">
        <text>L-lysyl-L-alpha-amino acid(out) = L-lysyl-L-alpha-amino acid(in)</text>
        <dbReference type="Rhea" id="RHEA:79387"/>
        <dbReference type="ChEBI" id="CHEBI:229965"/>
    </reaction>
</comment>
<evidence type="ECO:0000256" key="14">
    <source>
        <dbReference type="ARBA" id="ARBA00044924"/>
    </source>
</evidence>
<feature type="transmembrane region" description="Helical" evidence="19">
    <location>
        <begin position="471"/>
        <end position="492"/>
    </location>
</feature>
<evidence type="ECO:0000256" key="4">
    <source>
        <dbReference type="ARBA" id="ARBA00044881"/>
    </source>
</evidence>
<dbReference type="AlphaFoldDB" id="A0A9Q8SWN7"/>
<dbReference type="EMBL" id="CP019477">
    <property type="protein sequence ID" value="UQC84904.1"/>
    <property type="molecule type" value="Genomic_DNA"/>
</dbReference>
<feature type="transmembrane region" description="Helical" evidence="19">
    <location>
        <begin position="129"/>
        <end position="149"/>
    </location>
</feature>
<comment type="catalytic activity">
    <reaction evidence="7">
        <text>L-alpha-aminoacyl-L-lysine(out) = L-alpha-aminoacyl-L-lysine(in)</text>
        <dbReference type="Rhea" id="RHEA:79383"/>
        <dbReference type="ChEBI" id="CHEBI:229966"/>
    </reaction>
</comment>
<protein>
    <recommendedName>
        <fullName evidence="15">Lysosomal dipeptide transporter MFSD1</fullName>
    </recommendedName>
    <alternativeName>
        <fullName evidence="16">Major facilitator superfamily domain-containing protein 1</fullName>
    </alternativeName>
</protein>
<feature type="transmembrane region" description="Helical" evidence="19">
    <location>
        <begin position="378"/>
        <end position="397"/>
    </location>
</feature>
<sequence length="556" mass="60757">MEAPFAGCSAFCPRRYSIKLFYRFSEFAWWPTLSAIKMPDTPEAPAPVRDEEKTQPDIDIQALGISPADLPPIDTEDETLQRIPWSYKWIALLCIVSLPIGHTWTGSALGPLKNTLRNELGVNNAQFGVISSADAFVNTVFPIVGGLVLDWWGPNLVTLCCTAVILVGSVVAAAGVQVGLWRVLVSGHVLMGFGIAVLDSATQKFFYHWFGASGLAFAFGLESAIANTVSLVSGMVAIPIRDGTGWYGWTFWIPVFFCGFSLIVNVAYVTFERLAVPPRFRLTSGRARAIAEQQNLSDRRRFSWNVLFALPWAYLMLPATQLLQSGAAGGFSTSSADIIFMKGYTEAVAGYLSTAQKILPIVLSPFVGLAIDKYGHRFHYVATAPVLWIIACAMLGFTDVHPLAALVFSSLAGVINSMPLQICIPLLVADQAKIGTAFGVWRAFNNSGSTIMDVVFGALQDDTEGNGYSKVLTVAIAIKAWAFVLGLSYIIVDYRFLGKGMTLTRKQRQAKEALIVDRQADPLTRRTSKKWFTTLTFGLLVAIIASAWAVFVRYLI</sequence>
<evidence type="ECO:0000256" key="10">
    <source>
        <dbReference type="ARBA" id="ARBA00044900"/>
    </source>
</evidence>
<evidence type="ECO:0000256" key="9">
    <source>
        <dbReference type="ARBA" id="ARBA00044899"/>
    </source>
</evidence>
<evidence type="ECO:0000256" key="12">
    <source>
        <dbReference type="ARBA" id="ARBA00044912"/>
    </source>
</evidence>
<comment type="catalytic activity">
    <reaction evidence="3">
        <text>L-histidyl-glycine(out) = L-histidyl-glycine(in)</text>
        <dbReference type="Rhea" id="RHEA:79395"/>
        <dbReference type="ChEBI" id="CHEBI:229957"/>
    </reaction>
</comment>
<dbReference type="Pfam" id="PF07690">
    <property type="entry name" value="MFS_1"/>
    <property type="match status" value="1"/>
</dbReference>
<comment type="catalytic activity">
    <reaction evidence="12">
        <text>L-histidyl-L-alpha-amino acid(out) = L-histidyl-L-alpha-amino acid(in)</text>
        <dbReference type="Rhea" id="RHEA:79379"/>
        <dbReference type="ChEBI" id="CHEBI:229964"/>
    </reaction>
</comment>
<feature type="transmembrane region" description="Helical" evidence="19">
    <location>
        <begin position="246"/>
        <end position="271"/>
    </location>
</feature>
<comment type="catalytic activity">
    <reaction evidence="13">
        <text>L-alanyl-L-lysine(out) = L-alanyl-L-lysine(in)</text>
        <dbReference type="Rhea" id="RHEA:79415"/>
        <dbReference type="ChEBI" id="CHEBI:192470"/>
    </reaction>
</comment>
<evidence type="ECO:0000256" key="6">
    <source>
        <dbReference type="ARBA" id="ARBA00044891"/>
    </source>
</evidence>
<comment type="catalytic activity">
    <reaction evidence="5">
        <text>L-alpha-aminoacyl-L-histidine(out) = L-alpha-aminoacyl-L-histidine(in)</text>
        <dbReference type="Rhea" id="RHEA:79375"/>
        <dbReference type="ChEBI" id="CHEBI:229967"/>
    </reaction>
</comment>
<dbReference type="Proteomes" id="UP000830671">
    <property type="component" value="Chromosome 5"/>
</dbReference>
<evidence type="ECO:0000256" key="11">
    <source>
        <dbReference type="ARBA" id="ARBA00044903"/>
    </source>
</evidence>
<name>A0A9Q8SWN7_9PEZI</name>
<feature type="transmembrane region" description="Helical" evidence="19">
    <location>
        <begin position="302"/>
        <end position="323"/>
    </location>
</feature>
<comment type="function">
    <text evidence="17">Lysosomal dipeptide uniporter that selectively exports lysine, arginine or histidine-containing dipeptides with a net positive charge from the lysosome lumen into the cytosol. Could play a role in a specific type of protein O-glycosylation indirectly regulating macrophages migration and tissue invasion. Also essential for liver homeostasis.</text>
</comment>
<comment type="catalytic activity">
    <reaction evidence="10">
        <text>L-lysyl-L-lysine(out) = L-lysyl-L-lysine(in)</text>
        <dbReference type="Rhea" id="RHEA:79403"/>
        <dbReference type="ChEBI" id="CHEBI:229956"/>
    </reaction>
</comment>
<evidence type="ECO:0000256" key="2">
    <source>
        <dbReference type="ARBA" id="ARBA00044876"/>
    </source>
</evidence>
<comment type="catalytic activity">
    <reaction evidence="2">
        <text>L-lysyl-L-alanine(out) = L-lysyl-L-alanine(in)</text>
        <dbReference type="Rhea" id="RHEA:79399"/>
        <dbReference type="ChEBI" id="CHEBI:229954"/>
    </reaction>
</comment>
<comment type="subunit">
    <text evidence="18">Homodimer. Interacts with lysosomal protein GLMP (via lumenal domain); the interaction starts while both proteins are still in the endoplasmic reticulum and is required for stabilization of MFSD1 in lysosomes but has no direct effect on its targeting to lysosomes or transporter activity.</text>
</comment>
<evidence type="ECO:0000256" key="8">
    <source>
        <dbReference type="ARBA" id="ARBA00044898"/>
    </source>
</evidence>
<dbReference type="Gene3D" id="1.20.1250.20">
    <property type="entry name" value="MFS general substrate transporter like domains"/>
    <property type="match status" value="2"/>
</dbReference>
<dbReference type="InterPro" id="IPR052187">
    <property type="entry name" value="MFSD1"/>
</dbReference>
<dbReference type="RefSeq" id="XP_049146521.1">
    <property type="nucleotide sequence ID" value="XM_049289376.1"/>
</dbReference>
<reference evidence="20" key="1">
    <citation type="journal article" date="2021" name="Mol. Plant Microbe Interact.">
        <title>Complete Genome Sequence of the Plant-Pathogenic Fungus Colletotrichum lupini.</title>
        <authorList>
            <person name="Baroncelli R."/>
            <person name="Pensec F."/>
            <person name="Da Lio D."/>
            <person name="Boufleur T."/>
            <person name="Vicente I."/>
            <person name="Sarrocco S."/>
            <person name="Picot A."/>
            <person name="Baraldi E."/>
            <person name="Sukno S."/>
            <person name="Thon M."/>
            <person name="Le Floch G."/>
        </authorList>
    </citation>
    <scope>NUCLEOTIDE SEQUENCE</scope>
    <source>
        <strain evidence="20">IMI 504893</strain>
    </source>
</reference>
<keyword evidence="21" id="KW-1185">Reference proteome</keyword>
<feature type="transmembrane region" description="Helical" evidence="19">
    <location>
        <begin position="403"/>
        <end position="428"/>
    </location>
</feature>
<accession>A0A9Q8SWN7</accession>
<dbReference type="GeneID" id="73344386"/>
<dbReference type="GO" id="GO:0022857">
    <property type="term" value="F:transmembrane transporter activity"/>
    <property type="evidence" value="ECO:0007669"/>
    <property type="project" value="InterPro"/>
</dbReference>